<feature type="domain" description="Methyltransferase type 11" evidence="1">
    <location>
        <begin position="37"/>
        <end position="130"/>
    </location>
</feature>
<organism evidence="2 3">
    <name type="scientific">Salipaludibacillus neizhouensis</name>
    <dbReference type="NCBI Taxonomy" id="885475"/>
    <lineage>
        <taxon>Bacteria</taxon>
        <taxon>Bacillati</taxon>
        <taxon>Bacillota</taxon>
        <taxon>Bacilli</taxon>
        <taxon>Bacillales</taxon>
        <taxon>Bacillaceae</taxon>
    </lineage>
</organism>
<dbReference type="Gene3D" id="3.40.50.150">
    <property type="entry name" value="Vaccinia Virus protein VP39"/>
    <property type="match status" value="1"/>
</dbReference>
<keyword evidence="2" id="KW-0808">Transferase</keyword>
<evidence type="ECO:0000313" key="2">
    <source>
        <dbReference type="EMBL" id="RKL69261.1"/>
    </source>
</evidence>
<comment type="caution">
    <text evidence="2">The sequence shown here is derived from an EMBL/GenBank/DDBJ whole genome shotgun (WGS) entry which is preliminary data.</text>
</comment>
<evidence type="ECO:0000313" key="3">
    <source>
        <dbReference type="Proteomes" id="UP000281498"/>
    </source>
</evidence>
<dbReference type="AlphaFoldDB" id="A0A3A9KFA2"/>
<name>A0A3A9KFA2_9BACI</name>
<dbReference type="PANTHER" id="PTHR45036:SF1">
    <property type="entry name" value="METHYLTRANSFERASE LIKE 7A"/>
    <property type="match status" value="1"/>
</dbReference>
<gene>
    <name evidence="2" type="ORF">CR203_04330</name>
</gene>
<dbReference type="PANTHER" id="PTHR45036">
    <property type="entry name" value="METHYLTRANSFERASE LIKE 7B"/>
    <property type="match status" value="1"/>
</dbReference>
<dbReference type="SUPFAM" id="SSF53335">
    <property type="entry name" value="S-adenosyl-L-methionine-dependent methyltransferases"/>
    <property type="match status" value="1"/>
</dbReference>
<dbReference type="InterPro" id="IPR029063">
    <property type="entry name" value="SAM-dependent_MTases_sf"/>
</dbReference>
<dbReference type="RefSeq" id="WP_110936100.1">
    <property type="nucleotide sequence ID" value="NZ_KZ614146.1"/>
</dbReference>
<dbReference type="EMBL" id="PDOE01000001">
    <property type="protein sequence ID" value="RKL69261.1"/>
    <property type="molecule type" value="Genomic_DNA"/>
</dbReference>
<dbReference type="Proteomes" id="UP000281498">
    <property type="component" value="Unassembled WGS sequence"/>
</dbReference>
<dbReference type="GO" id="GO:0032259">
    <property type="term" value="P:methylation"/>
    <property type="evidence" value="ECO:0007669"/>
    <property type="project" value="UniProtKB-KW"/>
</dbReference>
<evidence type="ECO:0000259" key="1">
    <source>
        <dbReference type="Pfam" id="PF08241"/>
    </source>
</evidence>
<dbReference type="Pfam" id="PF08241">
    <property type="entry name" value="Methyltransf_11"/>
    <property type="match status" value="1"/>
</dbReference>
<dbReference type="OrthoDB" id="9772751at2"/>
<protein>
    <submittedName>
        <fullName evidence="2">SAM-dependent methyltransferase</fullName>
    </submittedName>
</protein>
<dbReference type="InterPro" id="IPR013216">
    <property type="entry name" value="Methyltransf_11"/>
</dbReference>
<accession>A0A3A9KFA2</accession>
<sequence length="209" mass="23930">MSNWFPKLYNPLMKPLEKIGFGNIRKELLLNAKGQVLEIGSGTGFNFSYYKHADKVVAVEPATQMKEQSFIQIKKASVPIEVISASGEKLPFADNSFDTVVGTLVLCTIPNPEQALKEMRRVCKPNGKILLFEHVRLENKFFGSLQDWLTPFWKHICDGCHLNRNTLQLIEQTGLQVDMIEKHYKKIFLVIEASIISNDYERRSEIENI</sequence>
<proteinExistence type="predicted"/>
<dbReference type="GO" id="GO:0008757">
    <property type="term" value="F:S-adenosylmethionine-dependent methyltransferase activity"/>
    <property type="evidence" value="ECO:0007669"/>
    <property type="project" value="InterPro"/>
</dbReference>
<reference evidence="2 3" key="1">
    <citation type="submission" date="2017-10" db="EMBL/GenBank/DDBJ databases">
        <title>Bacillus sp. nov., a halophilic bacterium isolated from a Keqin Lake.</title>
        <authorList>
            <person name="Wang H."/>
        </authorList>
    </citation>
    <scope>NUCLEOTIDE SEQUENCE [LARGE SCALE GENOMIC DNA]</scope>
    <source>
        <strain evidence="2 3">KCTC 13187</strain>
    </source>
</reference>
<dbReference type="InterPro" id="IPR052356">
    <property type="entry name" value="Thiol_S-MT"/>
</dbReference>
<keyword evidence="2" id="KW-0489">Methyltransferase</keyword>
<keyword evidence="3" id="KW-1185">Reference proteome</keyword>
<dbReference type="CDD" id="cd02440">
    <property type="entry name" value="AdoMet_MTases"/>
    <property type="match status" value="1"/>
</dbReference>